<sequence>MNATLQLMNNSFDSLKKKDPFSDEILALWVPVASYWLFSTFFHLLTKANIPYFEQYRIHSIGDMQKRNKVSMARVLSMVALQQLIQVVLGILVLHPLDPVSYAIREENTINSITAFFFNHYHSIHFAHILAKYIYLVLLPCLQFLSAMFIMDAHQYFFHRLFHMNKFLYKHVHSHHHRLYVPYAFGALYNHPIEGFFMDSLGAAIAIEVTRMTPHMSMLFFTFSTIKTVDDHCGYAFPWDPLQFLFGNNVQYHDIHHQSYGVKRNFSQPFFTIWDKLLGTEMSIKEAEKRGGFKKNTT</sequence>
<evidence type="ECO:0000313" key="8">
    <source>
        <dbReference type="Proteomes" id="UP000603453"/>
    </source>
</evidence>
<accession>A0A8H7QNP7</accession>
<evidence type="ECO:0000259" key="6">
    <source>
        <dbReference type="Pfam" id="PF04116"/>
    </source>
</evidence>
<dbReference type="InterPro" id="IPR006694">
    <property type="entry name" value="Fatty_acid_hydroxylase"/>
</dbReference>
<dbReference type="Pfam" id="PF04116">
    <property type="entry name" value="FA_hydroxylase"/>
    <property type="match status" value="1"/>
</dbReference>
<dbReference type="GO" id="GO:0008610">
    <property type="term" value="P:lipid biosynthetic process"/>
    <property type="evidence" value="ECO:0007669"/>
    <property type="project" value="InterPro"/>
</dbReference>
<keyword evidence="8" id="KW-1185">Reference proteome</keyword>
<feature type="transmembrane region" description="Helical" evidence="5">
    <location>
        <begin position="133"/>
        <end position="151"/>
    </location>
</feature>
<protein>
    <recommendedName>
        <fullName evidence="6">Fatty acid hydroxylase domain-containing protein</fullName>
    </recommendedName>
</protein>
<evidence type="ECO:0000256" key="5">
    <source>
        <dbReference type="SAM" id="Phobius"/>
    </source>
</evidence>
<dbReference type="OrthoDB" id="408954at2759"/>
<dbReference type="GO" id="GO:0016020">
    <property type="term" value="C:membrane"/>
    <property type="evidence" value="ECO:0007669"/>
    <property type="project" value="UniProtKB-SubCell"/>
</dbReference>
<evidence type="ECO:0000256" key="3">
    <source>
        <dbReference type="ARBA" id="ARBA00022989"/>
    </source>
</evidence>
<feature type="domain" description="Fatty acid hydroxylase" evidence="6">
    <location>
        <begin position="145"/>
        <end position="280"/>
    </location>
</feature>
<dbReference type="AlphaFoldDB" id="A0A8H7QNP7"/>
<evidence type="ECO:0000313" key="7">
    <source>
        <dbReference type="EMBL" id="KAG2195963.1"/>
    </source>
</evidence>
<dbReference type="InterPro" id="IPR050307">
    <property type="entry name" value="Sterol_Desaturase_Related"/>
</dbReference>
<name>A0A8H7QNP7_9FUNG</name>
<keyword evidence="2 5" id="KW-0812">Transmembrane</keyword>
<feature type="transmembrane region" description="Helical" evidence="5">
    <location>
        <begin position="25"/>
        <end position="45"/>
    </location>
</feature>
<dbReference type="GO" id="GO:0005506">
    <property type="term" value="F:iron ion binding"/>
    <property type="evidence" value="ECO:0007669"/>
    <property type="project" value="InterPro"/>
</dbReference>
<evidence type="ECO:0000256" key="4">
    <source>
        <dbReference type="ARBA" id="ARBA00023136"/>
    </source>
</evidence>
<dbReference type="Proteomes" id="UP000603453">
    <property type="component" value="Unassembled WGS sequence"/>
</dbReference>
<dbReference type="GO" id="GO:0016491">
    <property type="term" value="F:oxidoreductase activity"/>
    <property type="evidence" value="ECO:0007669"/>
    <property type="project" value="InterPro"/>
</dbReference>
<evidence type="ECO:0000256" key="1">
    <source>
        <dbReference type="ARBA" id="ARBA00004370"/>
    </source>
</evidence>
<reference evidence="7" key="1">
    <citation type="submission" date="2020-12" db="EMBL/GenBank/DDBJ databases">
        <title>Metabolic potential, ecology and presence of endohyphal bacteria is reflected in genomic diversity of Mucoromycotina.</title>
        <authorList>
            <person name="Muszewska A."/>
            <person name="Okrasinska A."/>
            <person name="Steczkiewicz K."/>
            <person name="Drgas O."/>
            <person name="Orlowska M."/>
            <person name="Perlinska-Lenart U."/>
            <person name="Aleksandrzak-Piekarczyk T."/>
            <person name="Szatraj K."/>
            <person name="Zielenkiewicz U."/>
            <person name="Pilsyk S."/>
            <person name="Malc E."/>
            <person name="Mieczkowski P."/>
            <person name="Kruszewska J.S."/>
            <person name="Biernat P."/>
            <person name="Pawlowska J."/>
        </authorList>
    </citation>
    <scope>NUCLEOTIDE SEQUENCE</scope>
    <source>
        <strain evidence="7">WA0000017839</strain>
    </source>
</reference>
<gene>
    <name evidence="7" type="ORF">INT47_007099</name>
</gene>
<dbReference type="PANTHER" id="PTHR11863">
    <property type="entry name" value="STEROL DESATURASE"/>
    <property type="match status" value="1"/>
</dbReference>
<dbReference type="EMBL" id="JAEPRD010000157">
    <property type="protein sequence ID" value="KAG2195963.1"/>
    <property type="molecule type" value="Genomic_DNA"/>
</dbReference>
<comment type="subcellular location">
    <subcellularLocation>
        <location evidence="1">Membrane</location>
    </subcellularLocation>
</comment>
<comment type="caution">
    <text evidence="7">The sequence shown here is derived from an EMBL/GenBank/DDBJ whole genome shotgun (WGS) entry which is preliminary data.</text>
</comment>
<proteinExistence type="predicted"/>
<organism evidence="7 8">
    <name type="scientific">Mucor saturninus</name>
    <dbReference type="NCBI Taxonomy" id="64648"/>
    <lineage>
        <taxon>Eukaryota</taxon>
        <taxon>Fungi</taxon>
        <taxon>Fungi incertae sedis</taxon>
        <taxon>Mucoromycota</taxon>
        <taxon>Mucoromycotina</taxon>
        <taxon>Mucoromycetes</taxon>
        <taxon>Mucorales</taxon>
        <taxon>Mucorineae</taxon>
        <taxon>Mucoraceae</taxon>
        <taxon>Mucor</taxon>
    </lineage>
</organism>
<evidence type="ECO:0000256" key="2">
    <source>
        <dbReference type="ARBA" id="ARBA00022692"/>
    </source>
</evidence>
<keyword evidence="3 5" id="KW-1133">Transmembrane helix</keyword>
<keyword evidence="4 5" id="KW-0472">Membrane</keyword>
<feature type="transmembrane region" description="Helical" evidence="5">
    <location>
        <begin position="75"/>
        <end position="94"/>
    </location>
</feature>